<dbReference type="AlphaFoldDB" id="A0AAD9LUP6"/>
<comment type="subcellular location">
    <subcellularLocation>
        <location evidence="1 5">Secreted</location>
    </subcellularLocation>
</comment>
<organism evidence="6 7">
    <name type="scientific">Phytophthora citrophthora</name>
    <dbReference type="NCBI Taxonomy" id="4793"/>
    <lineage>
        <taxon>Eukaryota</taxon>
        <taxon>Sar</taxon>
        <taxon>Stramenopiles</taxon>
        <taxon>Oomycota</taxon>
        <taxon>Peronosporomycetes</taxon>
        <taxon>Peronosporales</taxon>
        <taxon>Peronosporaceae</taxon>
        <taxon>Phytophthora</taxon>
    </lineage>
</organism>
<reference evidence="6" key="1">
    <citation type="submission" date="2023-08" db="EMBL/GenBank/DDBJ databases">
        <title>Reference Genome Resource for the Citrus Pathogen Phytophthora citrophthora.</title>
        <authorList>
            <person name="Moller H."/>
            <person name="Coetzee B."/>
            <person name="Rose L.J."/>
            <person name="Van Niekerk J.M."/>
        </authorList>
    </citation>
    <scope>NUCLEOTIDE SEQUENCE</scope>
    <source>
        <strain evidence="6">STE-U-9442</strain>
    </source>
</reference>
<dbReference type="SUPFAM" id="SSF58113">
    <property type="entry name" value="Apolipoprotein A-I"/>
    <property type="match status" value="1"/>
</dbReference>
<feature type="signal peptide" evidence="5">
    <location>
        <begin position="1"/>
        <end position="23"/>
    </location>
</feature>
<keyword evidence="4 5" id="KW-0732">Signal</keyword>
<dbReference type="InterPro" id="IPR031825">
    <property type="entry name" value="RXLR"/>
</dbReference>
<dbReference type="Pfam" id="PF16810">
    <property type="entry name" value="RXLR"/>
    <property type="match status" value="1"/>
</dbReference>
<evidence type="ECO:0000256" key="1">
    <source>
        <dbReference type="ARBA" id="ARBA00004613"/>
    </source>
</evidence>
<evidence type="ECO:0000313" key="6">
    <source>
        <dbReference type="EMBL" id="KAK1947557.1"/>
    </source>
</evidence>
<protein>
    <recommendedName>
        <fullName evidence="5">RxLR effector protein</fullName>
    </recommendedName>
</protein>
<evidence type="ECO:0000256" key="3">
    <source>
        <dbReference type="ARBA" id="ARBA00022525"/>
    </source>
</evidence>
<keyword evidence="3 5" id="KW-0964">Secreted</keyword>
<dbReference type="GO" id="GO:0005576">
    <property type="term" value="C:extracellular region"/>
    <property type="evidence" value="ECO:0007669"/>
    <property type="project" value="UniProtKB-SubCell"/>
</dbReference>
<comment type="caution">
    <text evidence="6">The sequence shown here is derived from an EMBL/GenBank/DDBJ whole genome shotgun (WGS) entry which is preliminary data.</text>
</comment>
<comment type="function">
    <text evidence="5">Effector that suppresses plant defense responses during pathogen infection.</text>
</comment>
<evidence type="ECO:0000256" key="5">
    <source>
        <dbReference type="RuleBase" id="RU367124"/>
    </source>
</evidence>
<accession>A0AAD9LUP6</accession>
<dbReference type="Gene3D" id="1.20.120.20">
    <property type="entry name" value="Apolipoprotein"/>
    <property type="match status" value="1"/>
</dbReference>
<proteinExistence type="inferred from homology"/>
<feature type="chain" id="PRO_5041773661" description="RxLR effector protein" evidence="5">
    <location>
        <begin position="24"/>
        <end position="234"/>
    </location>
</feature>
<name>A0AAD9LUP6_9STRA</name>
<evidence type="ECO:0000256" key="2">
    <source>
        <dbReference type="ARBA" id="ARBA00010400"/>
    </source>
</evidence>
<dbReference type="EMBL" id="JASMQC010000002">
    <property type="protein sequence ID" value="KAK1947557.1"/>
    <property type="molecule type" value="Genomic_DNA"/>
</dbReference>
<gene>
    <name evidence="6" type="ORF">P3T76_001567</name>
</gene>
<comment type="similarity">
    <text evidence="2 5">Belongs to the RxLR effector family.</text>
</comment>
<sequence>MRLAYIVVVAVVTLFTGRDGVSAAADMKQVNTYQTLNVNSERTTRFLRVESTIETENEEERALPSSLTKIAEKLKPTADKVKPLTSKVAPLSEKLTDKAMAIAVRLKPIADTFSGKLKPIADKLMPILKPFADKLKTVPVVKKIVEKFKTFAEKIKNYKVGGHTLSERYTMAKFENWFKQNKSPDDVKAMLKVGEGATVNTKNYDLSIQYNAFFQWATRDKEMKAKKAAAAATA</sequence>
<evidence type="ECO:0000313" key="7">
    <source>
        <dbReference type="Proteomes" id="UP001259832"/>
    </source>
</evidence>
<keyword evidence="7" id="KW-1185">Reference proteome</keyword>
<dbReference type="Proteomes" id="UP001259832">
    <property type="component" value="Unassembled WGS sequence"/>
</dbReference>
<evidence type="ECO:0000256" key="4">
    <source>
        <dbReference type="ARBA" id="ARBA00022729"/>
    </source>
</evidence>
<comment type="domain">
    <text evidence="5">The RxLR-dEER motif acts to carry the protein into the host cell cytoplasm through binding to cell surface phosphatidylinositol-3-phosphate.</text>
</comment>